<dbReference type="GO" id="GO:0042586">
    <property type="term" value="F:peptide deformylase activity"/>
    <property type="evidence" value="ECO:0007669"/>
    <property type="project" value="UniProtKB-UniRule"/>
</dbReference>
<feature type="binding site" evidence="6">
    <location>
        <position position="116"/>
    </location>
    <ligand>
        <name>Fe cation</name>
        <dbReference type="ChEBI" id="CHEBI:24875"/>
    </ligand>
</feature>
<evidence type="ECO:0000313" key="8">
    <source>
        <dbReference type="Proteomes" id="UP000576645"/>
    </source>
</evidence>
<evidence type="ECO:0000256" key="3">
    <source>
        <dbReference type="ARBA" id="ARBA00022801"/>
    </source>
</evidence>
<sequence length="198" mass="22575">MGSKMSRIEPTRFILIRLSSTFRVYMSVLQVLTFPDERLRTVAKPVEKVTPEIQKFVDDMIETMYDEEGIGLAATQVDFHQRIVVIDISETRDQPMVLINPEILDKRGEDGIEEGCLSVPGARALVSRAAEVTVKALDRDGKEYTFEADDLLAICVQHELDHLEGKLFVDYLSPLKRKRIQDKLAKIKRFNEKHASQA</sequence>
<evidence type="ECO:0000256" key="5">
    <source>
        <dbReference type="ARBA" id="ARBA00023004"/>
    </source>
</evidence>
<dbReference type="PANTHER" id="PTHR10458:SF21">
    <property type="entry name" value="PEPTIDE DEFORMYLASE"/>
    <property type="match status" value="1"/>
</dbReference>
<feature type="binding site" evidence="6">
    <location>
        <position position="158"/>
    </location>
    <ligand>
        <name>Fe cation</name>
        <dbReference type="ChEBI" id="CHEBI:24875"/>
    </ligand>
</feature>
<dbReference type="NCBIfam" id="NF001159">
    <property type="entry name" value="PRK00150.1-3"/>
    <property type="match status" value="1"/>
</dbReference>
<comment type="caution">
    <text evidence="7">The sequence shown here is derived from an EMBL/GenBank/DDBJ whole genome shotgun (WGS) entry which is preliminary data.</text>
</comment>
<dbReference type="Pfam" id="PF01327">
    <property type="entry name" value="Pep_deformylase"/>
    <property type="match status" value="1"/>
</dbReference>
<keyword evidence="2 6" id="KW-0479">Metal-binding</keyword>
<evidence type="ECO:0000313" key="7">
    <source>
        <dbReference type="EMBL" id="NOJ25444.1"/>
    </source>
</evidence>
<feature type="active site" evidence="6">
    <location>
        <position position="159"/>
    </location>
</feature>
<accession>A0AAP6ZNX9</accession>
<dbReference type="GO" id="GO:0006412">
    <property type="term" value="P:translation"/>
    <property type="evidence" value="ECO:0007669"/>
    <property type="project" value="UniProtKB-UniRule"/>
</dbReference>
<dbReference type="SUPFAM" id="SSF56420">
    <property type="entry name" value="Peptide deformylase"/>
    <property type="match status" value="1"/>
</dbReference>
<dbReference type="Proteomes" id="UP000576645">
    <property type="component" value="Unassembled WGS sequence"/>
</dbReference>
<dbReference type="PRINTS" id="PR01576">
    <property type="entry name" value="PDEFORMYLASE"/>
</dbReference>
<dbReference type="PANTHER" id="PTHR10458">
    <property type="entry name" value="PEPTIDE DEFORMYLASE"/>
    <property type="match status" value="1"/>
</dbReference>
<dbReference type="InterPro" id="IPR036821">
    <property type="entry name" value="Peptide_deformylase_sf"/>
</dbReference>
<evidence type="ECO:0000256" key="2">
    <source>
        <dbReference type="ARBA" id="ARBA00022723"/>
    </source>
</evidence>
<dbReference type="EC" id="3.5.1.88" evidence="6"/>
<keyword evidence="4 6" id="KW-0648">Protein biosynthesis</keyword>
<comment type="function">
    <text evidence="6">Removes the formyl group from the N-terminal Met of newly synthesized proteins. Requires at least a dipeptide for an efficient rate of reaction. N-terminal L-methionine is a prerequisite for activity but the enzyme has broad specificity at other positions.</text>
</comment>
<dbReference type="InterPro" id="IPR023635">
    <property type="entry name" value="Peptide_deformylase"/>
</dbReference>
<comment type="similarity">
    <text evidence="1 6">Belongs to the polypeptide deformylase family.</text>
</comment>
<keyword evidence="3 6" id="KW-0378">Hydrolase</keyword>
<dbReference type="EMBL" id="VTXP01000017">
    <property type="protein sequence ID" value="NOJ25444.1"/>
    <property type="molecule type" value="Genomic_DNA"/>
</dbReference>
<dbReference type="FunFam" id="3.90.45.10:FF:000001">
    <property type="entry name" value="Peptide deformylase"/>
    <property type="match status" value="1"/>
</dbReference>
<dbReference type="GO" id="GO:0046872">
    <property type="term" value="F:metal ion binding"/>
    <property type="evidence" value="ECO:0007669"/>
    <property type="project" value="UniProtKB-KW"/>
</dbReference>
<organism evidence="7 8">
    <name type="scientific">Vibrio coralliilyticus</name>
    <dbReference type="NCBI Taxonomy" id="190893"/>
    <lineage>
        <taxon>Bacteria</taxon>
        <taxon>Pseudomonadati</taxon>
        <taxon>Pseudomonadota</taxon>
        <taxon>Gammaproteobacteria</taxon>
        <taxon>Vibrionales</taxon>
        <taxon>Vibrionaceae</taxon>
        <taxon>Vibrio</taxon>
    </lineage>
</organism>
<keyword evidence="5 6" id="KW-0408">Iron</keyword>
<protein>
    <recommendedName>
        <fullName evidence="6">Peptide deformylase</fullName>
        <shortName evidence="6">PDF</shortName>
        <ecNumber evidence="6">3.5.1.88</ecNumber>
    </recommendedName>
    <alternativeName>
        <fullName evidence="6">Polypeptide deformylase</fullName>
    </alternativeName>
</protein>
<feature type="binding site" evidence="6">
    <location>
        <position position="162"/>
    </location>
    <ligand>
        <name>Fe cation</name>
        <dbReference type="ChEBI" id="CHEBI:24875"/>
    </ligand>
</feature>
<dbReference type="CDD" id="cd00487">
    <property type="entry name" value="Pep_deformylase"/>
    <property type="match status" value="1"/>
</dbReference>
<evidence type="ECO:0000256" key="1">
    <source>
        <dbReference type="ARBA" id="ARBA00010759"/>
    </source>
</evidence>
<proteinExistence type="inferred from homology"/>
<comment type="cofactor">
    <cofactor evidence="6">
        <name>Fe(2+)</name>
        <dbReference type="ChEBI" id="CHEBI:29033"/>
    </cofactor>
    <text evidence="6">Binds 1 Fe(2+) ion.</text>
</comment>
<evidence type="ECO:0000256" key="4">
    <source>
        <dbReference type="ARBA" id="ARBA00022917"/>
    </source>
</evidence>
<name>A0AAP6ZNX9_9VIBR</name>
<dbReference type="AlphaFoldDB" id="A0AAP6ZNX9"/>
<gene>
    <name evidence="6" type="primary">def</name>
    <name evidence="7" type="ORF">F0238_22195</name>
</gene>
<evidence type="ECO:0000256" key="6">
    <source>
        <dbReference type="HAMAP-Rule" id="MF_00163"/>
    </source>
</evidence>
<dbReference type="Gene3D" id="3.90.45.10">
    <property type="entry name" value="Peptide deformylase"/>
    <property type="match status" value="1"/>
</dbReference>
<dbReference type="PIRSF" id="PIRSF004749">
    <property type="entry name" value="Pep_def"/>
    <property type="match status" value="1"/>
</dbReference>
<comment type="catalytic activity">
    <reaction evidence="6">
        <text>N-terminal N-formyl-L-methionyl-[peptide] + H2O = N-terminal L-methionyl-[peptide] + formate</text>
        <dbReference type="Rhea" id="RHEA:24420"/>
        <dbReference type="Rhea" id="RHEA-COMP:10639"/>
        <dbReference type="Rhea" id="RHEA-COMP:10640"/>
        <dbReference type="ChEBI" id="CHEBI:15377"/>
        <dbReference type="ChEBI" id="CHEBI:15740"/>
        <dbReference type="ChEBI" id="CHEBI:49298"/>
        <dbReference type="ChEBI" id="CHEBI:64731"/>
        <dbReference type="EC" id="3.5.1.88"/>
    </reaction>
</comment>
<dbReference type="HAMAP" id="MF_00163">
    <property type="entry name" value="Pep_deformylase"/>
    <property type="match status" value="1"/>
</dbReference>
<reference evidence="7 8" key="1">
    <citation type="submission" date="2019-09" db="EMBL/GenBank/DDBJ databases">
        <title>Draft genome sequencing and comparative genomics of hatchery-associated Vibrios.</title>
        <authorList>
            <person name="Kehlet-Delgado H."/>
            <person name="Mueller R.S."/>
        </authorList>
    </citation>
    <scope>NUCLEOTIDE SEQUENCE [LARGE SCALE GENOMIC DNA]</scope>
    <source>
        <strain evidence="7 8">09-121-3</strain>
    </source>
</reference>
<dbReference type="NCBIfam" id="TIGR00079">
    <property type="entry name" value="pept_deformyl"/>
    <property type="match status" value="1"/>
</dbReference>